<accession>A0A382VXW1</accession>
<proteinExistence type="predicted"/>
<protein>
    <submittedName>
        <fullName evidence="1">Uncharacterized protein</fullName>
    </submittedName>
</protein>
<feature type="non-terminal residue" evidence="1">
    <location>
        <position position="1"/>
    </location>
</feature>
<dbReference type="AlphaFoldDB" id="A0A382VXW1"/>
<sequence>KWLKPDKIDNLELVKEYFGFGNEKAKEALEVLTSENIEVIKSKLAEGGMEKSNERTHRRDG</sequence>
<evidence type="ECO:0000313" key="1">
    <source>
        <dbReference type="EMBL" id="SVD51362.1"/>
    </source>
</evidence>
<organism evidence="1">
    <name type="scientific">marine metagenome</name>
    <dbReference type="NCBI Taxonomy" id="408172"/>
    <lineage>
        <taxon>unclassified sequences</taxon>
        <taxon>metagenomes</taxon>
        <taxon>ecological metagenomes</taxon>
    </lineage>
</organism>
<reference evidence="1" key="1">
    <citation type="submission" date="2018-05" db="EMBL/GenBank/DDBJ databases">
        <authorList>
            <person name="Lanie J.A."/>
            <person name="Ng W.-L."/>
            <person name="Kazmierczak K.M."/>
            <person name="Andrzejewski T.M."/>
            <person name="Davidsen T.M."/>
            <person name="Wayne K.J."/>
            <person name="Tettelin H."/>
            <person name="Glass J.I."/>
            <person name="Rusch D."/>
            <person name="Podicherti R."/>
            <person name="Tsui H.-C.T."/>
            <person name="Winkler M.E."/>
        </authorList>
    </citation>
    <scope>NUCLEOTIDE SEQUENCE</scope>
</reference>
<dbReference type="EMBL" id="UINC01155488">
    <property type="protein sequence ID" value="SVD51362.1"/>
    <property type="molecule type" value="Genomic_DNA"/>
</dbReference>
<gene>
    <name evidence="1" type="ORF">METZ01_LOCUS404216</name>
</gene>
<name>A0A382VXW1_9ZZZZ</name>